<dbReference type="GO" id="GO:0016075">
    <property type="term" value="P:rRNA catabolic process"/>
    <property type="evidence" value="ECO:0000318"/>
    <property type="project" value="GO_Central"/>
</dbReference>
<evidence type="ECO:0000256" key="6">
    <source>
        <dbReference type="ARBA" id="ARBA00022835"/>
    </source>
</evidence>
<dbReference type="STRING" id="7070.D6WQR6"/>
<dbReference type="GO" id="GO:0034475">
    <property type="term" value="P:U4 snRNA 3'-end processing"/>
    <property type="evidence" value="ECO:0000318"/>
    <property type="project" value="GO_Central"/>
</dbReference>
<dbReference type="InterPro" id="IPR001247">
    <property type="entry name" value="ExoRNase_PH_dom1"/>
</dbReference>
<evidence type="ECO:0000313" key="11">
    <source>
        <dbReference type="EMBL" id="EFA06035.2"/>
    </source>
</evidence>
<dbReference type="Pfam" id="PF01138">
    <property type="entry name" value="RNase_PH"/>
    <property type="match status" value="1"/>
</dbReference>
<keyword evidence="7" id="KW-0694">RNA-binding</keyword>
<dbReference type="GO" id="GO:0005730">
    <property type="term" value="C:nucleolus"/>
    <property type="evidence" value="ECO:0000318"/>
    <property type="project" value="GO_Central"/>
</dbReference>
<dbReference type="EMBL" id="KQ971354">
    <property type="protein sequence ID" value="EFA06035.2"/>
    <property type="molecule type" value="Genomic_DNA"/>
</dbReference>
<keyword evidence="4" id="KW-0963">Cytoplasm</keyword>
<dbReference type="GO" id="GO:0071051">
    <property type="term" value="P:poly(A)-dependent snoRNA 3'-end processing"/>
    <property type="evidence" value="ECO:0000318"/>
    <property type="project" value="GO_Central"/>
</dbReference>
<dbReference type="PANTHER" id="PTHR11953:SF2">
    <property type="entry name" value="EXOSOME COMPLEX COMPONENT MTR3"/>
    <property type="match status" value="1"/>
</dbReference>
<evidence type="ECO:0000256" key="8">
    <source>
        <dbReference type="ARBA" id="ARBA00023242"/>
    </source>
</evidence>
<dbReference type="GO" id="GO:0006364">
    <property type="term" value="P:rRNA processing"/>
    <property type="evidence" value="ECO:0007669"/>
    <property type="project" value="UniProtKB-KW"/>
</dbReference>
<proteinExistence type="inferred from homology"/>
<feature type="domain" description="Exoribonuclease phosphorolytic" evidence="9">
    <location>
        <begin position="50"/>
        <end position="178"/>
    </location>
</feature>
<dbReference type="GO" id="GO:0071028">
    <property type="term" value="P:nuclear mRNA surveillance"/>
    <property type="evidence" value="ECO:0000318"/>
    <property type="project" value="GO_Central"/>
</dbReference>
<evidence type="ECO:0000256" key="1">
    <source>
        <dbReference type="ARBA" id="ARBA00004123"/>
    </source>
</evidence>
<evidence type="ECO:0000313" key="12">
    <source>
        <dbReference type="Proteomes" id="UP000007266"/>
    </source>
</evidence>
<dbReference type="Gene3D" id="3.30.230.70">
    <property type="entry name" value="GHMP Kinase, N-terminal domain"/>
    <property type="match status" value="1"/>
</dbReference>
<feature type="domain" description="Exoribonuclease phosphorolytic" evidence="10">
    <location>
        <begin position="181"/>
        <end position="209"/>
    </location>
</feature>
<evidence type="ECO:0000256" key="4">
    <source>
        <dbReference type="ARBA" id="ARBA00022490"/>
    </source>
</evidence>
<keyword evidence="8" id="KW-0539">Nucleus</keyword>
<evidence type="ECO:0000259" key="10">
    <source>
        <dbReference type="Pfam" id="PF03725"/>
    </source>
</evidence>
<dbReference type="HOGENOM" id="CLU_063514_1_3_1"/>
<gene>
    <name evidence="11" type="primary">AUGUSTUS-3.0.2_08865</name>
    <name evidence="11" type="ORF">TcasGA2_TC008865</name>
</gene>
<evidence type="ECO:0000259" key="9">
    <source>
        <dbReference type="Pfam" id="PF01138"/>
    </source>
</evidence>
<evidence type="ECO:0000256" key="3">
    <source>
        <dbReference type="ARBA" id="ARBA00006678"/>
    </source>
</evidence>
<dbReference type="OrthoDB" id="2504340at2759"/>
<reference evidence="11 12" key="1">
    <citation type="journal article" date="2008" name="Nature">
        <title>The genome of the model beetle and pest Tribolium castaneum.</title>
        <authorList>
            <consortium name="Tribolium Genome Sequencing Consortium"/>
            <person name="Richards S."/>
            <person name="Gibbs R.A."/>
            <person name="Weinstock G.M."/>
            <person name="Brown S.J."/>
            <person name="Denell R."/>
            <person name="Beeman R.W."/>
            <person name="Gibbs R."/>
            <person name="Beeman R.W."/>
            <person name="Brown S.J."/>
            <person name="Bucher G."/>
            <person name="Friedrich M."/>
            <person name="Grimmelikhuijzen C.J."/>
            <person name="Klingler M."/>
            <person name="Lorenzen M."/>
            <person name="Richards S."/>
            <person name="Roth S."/>
            <person name="Schroder R."/>
            <person name="Tautz D."/>
            <person name="Zdobnov E.M."/>
            <person name="Muzny D."/>
            <person name="Gibbs R.A."/>
            <person name="Weinstock G.M."/>
            <person name="Attaway T."/>
            <person name="Bell S."/>
            <person name="Buhay C.J."/>
            <person name="Chandrabose M.N."/>
            <person name="Chavez D."/>
            <person name="Clerk-Blankenburg K.P."/>
            <person name="Cree A."/>
            <person name="Dao M."/>
            <person name="Davis C."/>
            <person name="Chacko J."/>
            <person name="Dinh H."/>
            <person name="Dugan-Rocha S."/>
            <person name="Fowler G."/>
            <person name="Garner T.T."/>
            <person name="Garnes J."/>
            <person name="Gnirke A."/>
            <person name="Hawes A."/>
            <person name="Hernandez J."/>
            <person name="Hines S."/>
            <person name="Holder M."/>
            <person name="Hume J."/>
            <person name="Jhangiani S.N."/>
            <person name="Joshi V."/>
            <person name="Khan Z.M."/>
            <person name="Jackson L."/>
            <person name="Kovar C."/>
            <person name="Kowis A."/>
            <person name="Lee S."/>
            <person name="Lewis L.R."/>
            <person name="Margolis J."/>
            <person name="Morgan M."/>
            <person name="Nazareth L.V."/>
            <person name="Nguyen N."/>
            <person name="Okwuonu G."/>
            <person name="Parker D."/>
            <person name="Richards S."/>
            <person name="Ruiz S.J."/>
            <person name="Santibanez J."/>
            <person name="Savard J."/>
            <person name="Scherer S.E."/>
            <person name="Schneider B."/>
            <person name="Sodergren E."/>
            <person name="Tautz D."/>
            <person name="Vattahil S."/>
            <person name="Villasana D."/>
            <person name="White C.S."/>
            <person name="Wright R."/>
            <person name="Park Y."/>
            <person name="Beeman R.W."/>
            <person name="Lord J."/>
            <person name="Oppert B."/>
            <person name="Lorenzen M."/>
            <person name="Brown S."/>
            <person name="Wang L."/>
            <person name="Savard J."/>
            <person name="Tautz D."/>
            <person name="Richards S."/>
            <person name="Weinstock G."/>
            <person name="Gibbs R.A."/>
            <person name="Liu Y."/>
            <person name="Worley K."/>
            <person name="Weinstock G."/>
            <person name="Elsik C.G."/>
            <person name="Reese J.T."/>
            <person name="Elhaik E."/>
            <person name="Landan G."/>
            <person name="Graur D."/>
            <person name="Arensburger P."/>
            <person name="Atkinson P."/>
            <person name="Beeman R.W."/>
            <person name="Beidler J."/>
            <person name="Brown S.J."/>
            <person name="Demuth J.P."/>
            <person name="Drury D.W."/>
            <person name="Du Y.Z."/>
            <person name="Fujiwara H."/>
            <person name="Lorenzen M."/>
            <person name="Maselli V."/>
            <person name="Osanai M."/>
            <person name="Park Y."/>
            <person name="Robertson H.M."/>
            <person name="Tu Z."/>
            <person name="Wang J.J."/>
            <person name="Wang S."/>
            <person name="Richards S."/>
            <person name="Song H."/>
            <person name="Zhang L."/>
            <person name="Sodergren E."/>
            <person name="Werner D."/>
            <person name="Stanke M."/>
            <person name="Morgenstern B."/>
            <person name="Solovyev V."/>
            <person name="Kosarev P."/>
            <person name="Brown G."/>
            <person name="Chen H.C."/>
            <person name="Ermolaeva O."/>
            <person name="Hlavina W."/>
            <person name="Kapustin Y."/>
            <person name="Kiryutin B."/>
            <person name="Kitts P."/>
            <person name="Maglott D."/>
            <person name="Pruitt K."/>
            <person name="Sapojnikov V."/>
            <person name="Souvorov A."/>
            <person name="Mackey A.J."/>
            <person name="Waterhouse R.M."/>
            <person name="Wyder S."/>
            <person name="Zdobnov E.M."/>
            <person name="Zdobnov E.M."/>
            <person name="Wyder S."/>
            <person name="Kriventseva E.V."/>
            <person name="Kadowaki T."/>
            <person name="Bork P."/>
            <person name="Aranda M."/>
            <person name="Bao R."/>
            <person name="Beermann A."/>
            <person name="Berns N."/>
            <person name="Bolognesi R."/>
            <person name="Bonneton F."/>
            <person name="Bopp D."/>
            <person name="Brown S.J."/>
            <person name="Bucher G."/>
            <person name="Butts T."/>
            <person name="Chaumot A."/>
            <person name="Denell R.E."/>
            <person name="Ferrier D.E."/>
            <person name="Friedrich M."/>
            <person name="Gordon C.M."/>
            <person name="Jindra M."/>
            <person name="Klingler M."/>
            <person name="Lan Q."/>
            <person name="Lattorff H.M."/>
            <person name="Laudet V."/>
            <person name="von Levetsow C."/>
            <person name="Liu Z."/>
            <person name="Lutz R."/>
            <person name="Lynch J.A."/>
            <person name="da Fonseca R.N."/>
            <person name="Posnien N."/>
            <person name="Reuter R."/>
            <person name="Roth S."/>
            <person name="Savard J."/>
            <person name="Schinko J.B."/>
            <person name="Schmitt C."/>
            <person name="Schoppmeier M."/>
            <person name="Schroder R."/>
            <person name="Shippy T.D."/>
            <person name="Simonnet F."/>
            <person name="Marques-Souza H."/>
            <person name="Tautz D."/>
            <person name="Tomoyasu Y."/>
            <person name="Trauner J."/>
            <person name="Van der Zee M."/>
            <person name="Vervoort M."/>
            <person name="Wittkopp N."/>
            <person name="Wimmer E.A."/>
            <person name="Yang X."/>
            <person name="Jones A.K."/>
            <person name="Sattelle D.B."/>
            <person name="Ebert P.R."/>
            <person name="Nelson D."/>
            <person name="Scott J.G."/>
            <person name="Beeman R.W."/>
            <person name="Muthukrishnan S."/>
            <person name="Kramer K.J."/>
            <person name="Arakane Y."/>
            <person name="Beeman R.W."/>
            <person name="Zhu Q."/>
            <person name="Hogenkamp D."/>
            <person name="Dixit R."/>
            <person name="Oppert B."/>
            <person name="Jiang H."/>
            <person name="Zou Z."/>
            <person name="Marshall J."/>
            <person name="Elpidina E."/>
            <person name="Vinokurov K."/>
            <person name="Oppert C."/>
            <person name="Zou Z."/>
            <person name="Evans J."/>
            <person name="Lu Z."/>
            <person name="Zhao P."/>
            <person name="Sumathipala N."/>
            <person name="Altincicek B."/>
            <person name="Vilcinskas A."/>
            <person name="Williams M."/>
            <person name="Hultmark D."/>
            <person name="Hetru C."/>
            <person name="Jiang H."/>
            <person name="Grimmelikhuijzen C.J."/>
            <person name="Hauser F."/>
            <person name="Cazzamali G."/>
            <person name="Williamson M."/>
            <person name="Park Y."/>
            <person name="Li B."/>
            <person name="Tanaka Y."/>
            <person name="Predel R."/>
            <person name="Neupert S."/>
            <person name="Schachtner J."/>
            <person name="Verleyen P."/>
            <person name="Raible F."/>
            <person name="Bork P."/>
            <person name="Friedrich M."/>
            <person name="Walden K.K."/>
            <person name="Robertson H.M."/>
            <person name="Angeli S."/>
            <person name="Foret S."/>
            <person name="Bucher G."/>
            <person name="Schuetz S."/>
            <person name="Maleszka R."/>
            <person name="Wimmer E.A."/>
            <person name="Beeman R.W."/>
            <person name="Lorenzen M."/>
            <person name="Tomoyasu Y."/>
            <person name="Miller S.C."/>
            <person name="Grossmann D."/>
            <person name="Bucher G."/>
        </authorList>
    </citation>
    <scope>NUCLEOTIDE SEQUENCE [LARGE SCALE GENOMIC DNA]</scope>
    <source>
        <strain evidence="11 12">Georgia GA2</strain>
    </source>
</reference>
<dbReference type="SUPFAM" id="SSF54211">
    <property type="entry name" value="Ribosomal protein S5 domain 2-like"/>
    <property type="match status" value="1"/>
</dbReference>
<dbReference type="PANTHER" id="PTHR11953">
    <property type="entry name" value="EXOSOME COMPLEX COMPONENT"/>
    <property type="match status" value="1"/>
</dbReference>
<dbReference type="SUPFAM" id="SSF55666">
    <property type="entry name" value="Ribonuclease PH domain 2-like"/>
    <property type="match status" value="1"/>
</dbReference>
<sequence>MPVDHKRINGPEISIPYQLFDKLNTKSLKTQFSEIVQPNGTRADGRTSTEHRKIFLKTGVVSQAKGSAYIELDQTKVIVSVFDPREIPNKTDYSSKGEIYCEFKFAPFSCHKRRLHQQDAEEQQFSAIMKQALESAVFRHEFPNFQVDIYAMVLHNDGAALSAAITAAGVALAHAGIPMYDLITSVTLAVQGNHLLVDPTLEEERLCQVPLFKEEENNHGIVVLSVLATHEQISQFYQSGYLSYACLSSGIEMLTNAAKDIVTLVKKCLVKHVIKSVRIVED</sequence>
<dbReference type="KEGG" id="tca:664182"/>
<dbReference type="InterPro" id="IPR050080">
    <property type="entry name" value="RNase_PH"/>
</dbReference>
<comment type="similarity">
    <text evidence="3">Belongs to the RNase PH family.</text>
</comment>
<dbReference type="Proteomes" id="UP000007266">
    <property type="component" value="Linkage group 7"/>
</dbReference>
<name>D6WQR6_TRICA</name>
<dbReference type="AlphaFoldDB" id="D6WQR6"/>
<dbReference type="GO" id="GO:0003723">
    <property type="term" value="F:RNA binding"/>
    <property type="evidence" value="ECO:0000318"/>
    <property type="project" value="GO_Central"/>
</dbReference>
<evidence type="ECO:0000256" key="5">
    <source>
        <dbReference type="ARBA" id="ARBA00022552"/>
    </source>
</evidence>
<dbReference type="InParanoid" id="D6WQR6"/>
<dbReference type="OMA" id="NIKEDPY"/>
<comment type="subcellular location">
    <subcellularLocation>
        <location evidence="2">Cytoplasm</location>
    </subcellularLocation>
    <subcellularLocation>
        <location evidence="1">Nucleus</location>
    </subcellularLocation>
</comment>
<dbReference type="InterPro" id="IPR015847">
    <property type="entry name" value="ExoRNase_PH_dom2"/>
</dbReference>
<evidence type="ECO:0000256" key="7">
    <source>
        <dbReference type="ARBA" id="ARBA00022884"/>
    </source>
</evidence>
<dbReference type="InterPro" id="IPR036345">
    <property type="entry name" value="ExoRNase_PH_dom2_sf"/>
</dbReference>
<accession>D6WQR6</accession>
<dbReference type="InterPro" id="IPR020568">
    <property type="entry name" value="Ribosomal_Su5_D2-typ_SF"/>
</dbReference>
<keyword evidence="6" id="KW-0271">Exosome</keyword>
<protein>
    <submittedName>
        <fullName evidence="11">Exosome complex component MTR3-like Protein</fullName>
    </submittedName>
</protein>
<dbReference type="GO" id="GO:0000177">
    <property type="term" value="C:cytoplasmic exosome (RNase complex)"/>
    <property type="evidence" value="ECO:0000318"/>
    <property type="project" value="GO_Central"/>
</dbReference>
<dbReference type="eggNOG" id="KOG1068">
    <property type="taxonomic scope" value="Eukaryota"/>
</dbReference>
<keyword evidence="12" id="KW-1185">Reference proteome</keyword>
<organism evidence="11 12">
    <name type="scientific">Tribolium castaneum</name>
    <name type="common">Red flour beetle</name>
    <dbReference type="NCBI Taxonomy" id="7070"/>
    <lineage>
        <taxon>Eukaryota</taxon>
        <taxon>Metazoa</taxon>
        <taxon>Ecdysozoa</taxon>
        <taxon>Arthropoda</taxon>
        <taxon>Hexapoda</taxon>
        <taxon>Insecta</taxon>
        <taxon>Pterygota</taxon>
        <taxon>Neoptera</taxon>
        <taxon>Endopterygota</taxon>
        <taxon>Coleoptera</taxon>
        <taxon>Polyphaga</taxon>
        <taxon>Cucujiformia</taxon>
        <taxon>Tenebrionidae</taxon>
        <taxon>Tenebrionidae incertae sedis</taxon>
        <taxon>Tribolium</taxon>
    </lineage>
</organism>
<dbReference type="FunFam" id="3.30.230.70:FF:000015">
    <property type="entry name" value="Exosome complex component RRP41-like"/>
    <property type="match status" value="1"/>
</dbReference>
<dbReference type="GO" id="GO:0000176">
    <property type="term" value="C:nuclear exosome (RNase complex)"/>
    <property type="evidence" value="ECO:0000318"/>
    <property type="project" value="GO_Central"/>
</dbReference>
<reference evidence="11 12" key="2">
    <citation type="journal article" date="2010" name="Nucleic Acids Res.">
        <title>BeetleBase in 2010: revisions to provide comprehensive genomic information for Tribolium castaneum.</title>
        <authorList>
            <person name="Kim H.S."/>
            <person name="Murphy T."/>
            <person name="Xia J."/>
            <person name="Caragea D."/>
            <person name="Park Y."/>
            <person name="Beeman R.W."/>
            <person name="Lorenzen M.D."/>
            <person name="Butcher S."/>
            <person name="Manak J.R."/>
            <person name="Brown S.J."/>
        </authorList>
    </citation>
    <scope>GENOME REANNOTATION</scope>
    <source>
        <strain evidence="11 12">Georgia GA2</strain>
    </source>
</reference>
<dbReference type="InterPro" id="IPR027408">
    <property type="entry name" value="PNPase/RNase_PH_dom_sf"/>
</dbReference>
<dbReference type="CDD" id="cd11371">
    <property type="entry name" value="RNase_PH_MTR3"/>
    <property type="match status" value="1"/>
</dbReference>
<keyword evidence="5" id="KW-0698">rRNA processing</keyword>
<evidence type="ECO:0000256" key="2">
    <source>
        <dbReference type="ARBA" id="ARBA00004496"/>
    </source>
</evidence>
<dbReference type="FunCoup" id="D6WQR6">
    <property type="interactions" value="45"/>
</dbReference>
<dbReference type="Pfam" id="PF03725">
    <property type="entry name" value="RNase_PH_C"/>
    <property type="match status" value="1"/>
</dbReference>